<feature type="non-terminal residue" evidence="1">
    <location>
        <position position="1"/>
    </location>
</feature>
<name>A0A1Q3DGG9_CEPFO</name>
<protein>
    <submittedName>
        <fullName evidence="1">Uncharacterized protein</fullName>
    </submittedName>
</protein>
<dbReference type="OrthoDB" id="1848700at2759"/>
<keyword evidence="2" id="KW-1185">Reference proteome</keyword>
<organism evidence="1 2">
    <name type="scientific">Cephalotus follicularis</name>
    <name type="common">Albany pitcher plant</name>
    <dbReference type="NCBI Taxonomy" id="3775"/>
    <lineage>
        <taxon>Eukaryota</taxon>
        <taxon>Viridiplantae</taxon>
        <taxon>Streptophyta</taxon>
        <taxon>Embryophyta</taxon>
        <taxon>Tracheophyta</taxon>
        <taxon>Spermatophyta</taxon>
        <taxon>Magnoliopsida</taxon>
        <taxon>eudicotyledons</taxon>
        <taxon>Gunneridae</taxon>
        <taxon>Pentapetalae</taxon>
        <taxon>rosids</taxon>
        <taxon>fabids</taxon>
        <taxon>Oxalidales</taxon>
        <taxon>Cephalotaceae</taxon>
        <taxon>Cephalotus</taxon>
    </lineage>
</organism>
<gene>
    <name evidence="1" type="ORF">CFOL_v3_34900</name>
</gene>
<sequence>RENNYKAQ</sequence>
<comment type="caution">
    <text evidence="1">The sequence shown here is derived from an EMBL/GenBank/DDBJ whole genome shotgun (WGS) entry which is preliminary data.</text>
</comment>
<reference evidence="2" key="1">
    <citation type="submission" date="2016-04" db="EMBL/GenBank/DDBJ databases">
        <title>Cephalotus genome sequencing.</title>
        <authorList>
            <person name="Fukushima K."/>
            <person name="Hasebe M."/>
            <person name="Fang X."/>
        </authorList>
    </citation>
    <scope>NUCLEOTIDE SEQUENCE [LARGE SCALE GENOMIC DNA]</scope>
    <source>
        <strain evidence="2">cv. St1</strain>
    </source>
</reference>
<dbReference type="Proteomes" id="UP000187406">
    <property type="component" value="Unassembled WGS sequence"/>
</dbReference>
<dbReference type="EMBL" id="BDDD01007549">
    <property type="protein sequence ID" value="GAV91505.1"/>
    <property type="molecule type" value="Genomic_DNA"/>
</dbReference>
<accession>A0A1Q3DGG9</accession>
<evidence type="ECO:0000313" key="1">
    <source>
        <dbReference type="EMBL" id="GAV91505.1"/>
    </source>
</evidence>
<proteinExistence type="predicted"/>
<evidence type="ECO:0000313" key="2">
    <source>
        <dbReference type="Proteomes" id="UP000187406"/>
    </source>
</evidence>